<proteinExistence type="predicted"/>
<dbReference type="Pfam" id="PF17147">
    <property type="entry name" value="PFOR_II"/>
    <property type="match status" value="1"/>
</dbReference>
<accession>A0A1H2HZ01</accession>
<dbReference type="Gene3D" id="3.40.50.920">
    <property type="match status" value="1"/>
</dbReference>
<dbReference type="Pfam" id="PF01558">
    <property type="entry name" value="POR"/>
    <property type="match status" value="1"/>
</dbReference>
<feature type="domain" description="Pyruvate:ferredoxin oxidoreductase core" evidence="4">
    <location>
        <begin position="487"/>
        <end position="563"/>
    </location>
</feature>
<dbReference type="SUPFAM" id="SSF52518">
    <property type="entry name" value="Thiamin diphosphate-binding fold (THDP-binding)"/>
    <property type="match status" value="1"/>
</dbReference>
<dbReference type="Proteomes" id="UP000199608">
    <property type="component" value="Unassembled WGS sequence"/>
</dbReference>
<dbReference type="InterPro" id="IPR022367">
    <property type="entry name" value="2-oxoacid/accept_OxRdtase_asu"/>
</dbReference>
<dbReference type="FunFam" id="3.40.50.970:FF:000022">
    <property type="entry name" value="2-oxoglutarate ferredoxin oxidoreductase alpha subunit"/>
    <property type="match status" value="1"/>
</dbReference>
<evidence type="ECO:0000256" key="1">
    <source>
        <dbReference type="ARBA" id="ARBA00023002"/>
    </source>
</evidence>
<dbReference type="RefSeq" id="WP_092234869.1">
    <property type="nucleotide sequence ID" value="NZ_FNLL01000007.1"/>
</dbReference>
<dbReference type="InterPro" id="IPR029061">
    <property type="entry name" value="THDP-binding"/>
</dbReference>
<dbReference type="GO" id="GO:0006979">
    <property type="term" value="P:response to oxidative stress"/>
    <property type="evidence" value="ECO:0007669"/>
    <property type="project" value="TreeGrafter"/>
</dbReference>
<evidence type="ECO:0000259" key="3">
    <source>
        <dbReference type="Pfam" id="PF01855"/>
    </source>
</evidence>
<dbReference type="InterPro" id="IPR019752">
    <property type="entry name" value="Pyrv/ketoisovalerate_OxRed_cat"/>
</dbReference>
<dbReference type="Gene3D" id="3.40.50.970">
    <property type="match status" value="1"/>
</dbReference>
<keyword evidence="1" id="KW-0560">Oxidoreductase</keyword>
<feature type="domain" description="Pyruvate flavodoxin/ferredoxin oxidoreductase pyrimidine binding" evidence="3">
    <location>
        <begin position="223"/>
        <end position="454"/>
    </location>
</feature>
<dbReference type="Gene3D" id="3.40.920.10">
    <property type="entry name" value="Pyruvate-ferredoxin oxidoreductase, PFOR, domain III"/>
    <property type="match status" value="1"/>
</dbReference>
<dbReference type="SUPFAM" id="SSF52922">
    <property type="entry name" value="TK C-terminal domain-like"/>
    <property type="match status" value="1"/>
</dbReference>
<feature type="domain" description="Pyruvate/ketoisovalerate oxidoreductase catalytic" evidence="2">
    <location>
        <begin position="14"/>
        <end position="186"/>
    </location>
</feature>
<dbReference type="SUPFAM" id="SSF53323">
    <property type="entry name" value="Pyruvate-ferredoxin oxidoreductase, PFOR, domain III"/>
    <property type="match status" value="1"/>
</dbReference>
<evidence type="ECO:0000313" key="5">
    <source>
        <dbReference type="EMBL" id="SDU36979.1"/>
    </source>
</evidence>
<dbReference type="GO" id="GO:0016903">
    <property type="term" value="F:oxidoreductase activity, acting on the aldehyde or oxo group of donors"/>
    <property type="evidence" value="ECO:0007669"/>
    <property type="project" value="InterPro"/>
</dbReference>
<dbReference type="PANTHER" id="PTHR32154:SF20">
    <property type="entry name" value="2-OXOGLUTARATE OXIDOREDUCTASE SUBUNIT KORA"/>
    <property type="match status" value="1"/>
</dbReference>
<name>A0A1H2HZ01_9BACT</name>
<dbReference type="InterPro" id="IPR002880">
    <property type="entry name" value="Pyrv_Fd/Flavodoxin_OxRdtase_N"/>
</dbReference>
<dbReference type="InterPro" id="IPR009014">
    <property type="entry name" value="Transketo_C/PFOR_II"/>
</dbReference>
<dbReference type="InterPro" id="IPR033412">
    <property type="entry name" value="PFOR_II"/>
</dbReference>
<evidence type="ECO:0000313" key="6">
    <source>
        <dbReference type="Proteomes" id="UP000199608"/>
    </source>
</evidence>
<dbReference type="AlphaFoldDB" id="A0A1H2HZ01"/>
<dbReference type="PANTHER" id="PTHR32154">
    <property type="entry name" value="PYRUVATE-FLAVODOXIN OXIDOREDUCTASE-RELATED"/>
    <property type="match status" value="1"/>
</dbReference>
<gene>
    <name evidence="5" type="ORF">SAMN04487931_107125</name>
</gene>
<protein>
    <submittedName>
        <fullName evidence="5">2-oxoglutarate ferredoxin oxidoreductase subunit alpha</fullName>
    </submittedName>
</protein>
<reference evidence="6" key="1">
    <citation type="submission" date="2016-10" db="EMBL/GenBank/DDBJ databases">
        <authorList>
            <person name="Varghese N."/>
            <person name="Submissions S."/>
        </authorList>
    </citation>
    <scope>NUCLEOTIDE SEQUENCE [LARGE SCALE GENOMIC DNA]</scope>
    <source>
        <strain evidence="6">DSM 3384</strain>
    </source>
</reference>
<sequence length="586" mass="63696">MKDINIVIEICGSAGEGTISAGEILSRFMSGQGFEIMSFDSYPAEIRGFGKCVAHTRISSDPIYSPGKFADVLISLNDKHSISQLPSLKQTGVLIFDSQPPRPHEEDTSVVGWAKPGIVSYGIPLNMLANKAAGNARGMNMVALGALAALFCVDKDRFTDSIKTRYGKKKQVVIDSNVNSFLEGYDWTKENIKKIDSYSFEDVRLPEQQEKLIINGNQLVAQAALDANLCFYAGYPITPATKIMEILSKELPKHGGVLLQTEDEICAIGAVIGAGFGGKRAMTGTSGPGFALMTEFTGLSVMAEVPAVIIDSQRAGPSTGMPTKTEQSDFNIAVSGGTGDCPRIVLAPTDTKSCYDATVLALYFAEKYQTLVVVLLDFFLSNSIKNIDRPQKPSQKYLDANIAPDKEALKDYKRYKITENGISPRAIPGTPGGIFFSTGLEHNEYGRPDYSQAGHLKMTQKRFEKFNAVLSEAPEPQMSLNGKDEFDIGVISWGSSAGAAHEAVMSAQKEGINAAAFSSMMLSPFPEKLLLEFSGKCKKILIPELNFSGQFAGFATQIIKRPVERLNFITGRPMASEDILQKMREM</sequence>
<organism evidence="5 6">
    <name type="scientific">Desulfobacula phenolica</name>
    <dbReference type="NCBI Taxonomy" id="90732"/>
    <lineage>
        <taxon>Bacteria</taxon>
        <taxon>Pseudomonadati</taxon>
        <taxon>Thermodesulfobacteriota</taxon>
        <taxon>Desulfobacteria</taxon>
        <taxon>Desulfobacterales</taxon>
        <taxon>Desulfobacteraceae</taxon>
        <taxon>Desulfobacula</taxon>
    </lineage>
</organism>
<evidence type="ECO:0000259" key="2">
    <source>
        <dbReference type="Pfam" id="PF01558"/>
    </source>
</evidence>
<dbReference type="NCBIfam" id="TIGR03710">
    <property type="entry name" value="OAFO_sf"/>
    <property type="match status" value="1"/>
</dbReference>
<dbReference type="InterPro" id="IPR050722">
    <property type="entry name" value="Pyruvate:ferred/Flavod_OxRd"/>
</dbReference>
<evidence type="ECO:0000259" key="4">
    <source>
        <dbReference type="Pfam" id="PF17147"/>
    </source>
</evidence>
<dbReference type="CDD" id="cd07034">
    <property type="entry name" value="TPP_PYR_PFOR_IOR-alpha_like"/>
    <property type="match status" value="1"/>
</dbReference>
<dbReference type="EMBL" id="FNLL01000007">
    <property type="protein sequence ID" value="SDU36979.1"/>
    <property type="molecule type" value="Genomic_DNA"/>
</dbReference>
<dbReference type="Pfam" id="PF01855">
    <property type="entry name" value="POR_N"/>
    <property type="match status" value="1"/>
</dbReference>
<dbReference type="InterPro" id="IPR002869">
    <property type="entry name" value="Pyrv_flavodox_OxRed_cen"/>
</dbReference>
<keyword evidence="6" id="KW-1185">Reference proteome</keyword>